<dbReference type="Pfam" id="PF10049">
    <property type="entry name" value="DUF2283"/>
    <property type="match status" value="1"/>
</dbReference>
<accession>A0A6B0YT71</accession>
<dbReference type="AlphaFoldDB" id="A0A6B0YT71"/>
<proteinExistence type="predicted"/>
<organism evidence="1">
    <name type="scientific">Caldilineaceae bacterium SB0664_bin_27</name>
    <dbReference type="NCBI Taxonomy" id="2605260"/>
    <lineage>
        <taxon>Bacteria</taxon>
        <taxon>Bacillati</taxon>
        <taxon>Chloroflexota</taxon>
        <taxon>Caldilineae</taxon>
        <taxon>Caldilineales</taxon>
        <taxon>Caldilineaceae</taxon>
    </lineage>
</organism>
<evidence type="ECO:0000313" key="1">
    <source>
        <dbReference type="EMBL" id="MXY92932.1"/>
    </source>
</evidence>
<protein>
    <submittedName>
        <fullName evidence="1">DUF2283 domain-containing protein</fullName>
    </submittedName>
</protein>
<name>A0A6B0YT71_9CHLR</name>
<comment type="caution">
    <text evidence="1">The sequence shown here is derived from an EMBL/GenBank/DDBJ whole genome shotgun (WGS) entry which is preliminary data.</text>
</comment>
<dbReference type="EMBL" id="VXRG01000050">
    <property type="protein sequence ID" value="MXY92932.1"/>
    <property type="molecule type" value="Genomic_DNA"/>
</dbReference>
<dbReference type="InterPro" id="IPR019270">
    <property type="entry name" value="DUF2283"/>
</dbReference>
<reference evidence="1" key="1">
    <citation type="submission" date="2019-09" db="EMBL/GenBank/DDBJ databases">
        <title>Characterisation of the sponge microbiome using genome-centric metagenomics.</title>
        <authorList>
            <person name="Engelberts J.P."/>
            <person name="Robbins S.J."/>
            <person name="De Goeij J.M."/>
            <person name="Aranda M."/>
            <person name="Bell S.C."/>
            <person name="Webster N.S."/>
        </authorList>
    </citation>
    <scope>NUCLEOTIDE SEQUENCE</scope>
    <source>
        <strain evidence="1">SB0664_bin_27</strain>
    </source>
</reference>
<sequence length="66" mass="7406">MKLHIDKEADAFYLRLDDSDIVESEEVAPGVVLDYNESNQVVGIEMLQLSKRSPDLNLSTLELVTV</sequence>
<gene>
    <name evidence="1" type="ORF">F4Y42_05720</name>
</gene>